<evidence type="ECO:0000256" key="5">
    <source>
        <dbReference type="ARBA" id="ARBA00023125"/>
    </source>
</evidence>
<dbReference type="InterPro" id="IPR025525">
    <property type="entry name" value="hAT-like_transposase_RNase-H"/>
</dbReference>
<protein>
    <submittedName>
        <fullName evidence="9">Zinc finger BED domain-containing protein RICESLEEPER 2-like protein</fullName>
    </submittedName>
</protein>
<keyword evidence="4" id="KW-0862">Zinc</keyword>
<dbReference type="Proteomes" id="UP001151760">
    <property type="component" value="Unassembled WGS sequence"/>
</dbReference>
<evidence type="ECO:0000313" key="9">
    <source>
        <dbReference type="EMBL" id="GJT54755.1"/>
    </source>
</evidence>
<name>A0ABQ5EUY8_9ASTR</name>
<gene>
    <name evidence="9" type="ORF">Tco_0989809</name>
</gene>
<evidence type="ECO:0000256" key="2">
    <source>
        <dbReference type="ARBA" id="ARBA00022723"/>
    </source>
</evidence>
<evidence type="ECO:0000256" key="4">
    <source>
        <dbReference type="ARBA" id="ARBA00022833"/>
    </source>
</evidence>
<dbReference type="InterPro" id="IPR052035">
    <property type="entry name" value="ZnF_BED_domain_contain"/>
</dbReference>
<evidence type="ECO:0000256" key="7">
    <source>
        <dbReference type="SAM" id="MobiDB-lite"/>
    </source>
</evidence>
<keyword evidence="5" id="KW-0238">DNA-binding</keyword>
<keyword evidence="3" id="KW-0863">Zinc-finger</keyword>
<evidence type="ECO:0000259" key="8">
    <source>
        <dbReference type="Pfam" id="PF14372"/>
    </source>
</evidence>
<comment type="caution">
    <text evidence="9">The sequence shown here is derived from an EMBL/GenBank/DDBJ whole genome shotgun (WGS) entry which is preliminary data.</text>
</comment>
<feature type="region of interest" description="Disordered" evidence="7">
    <location>
        <begin position="75"/>
        <end position="95"/>
    </location>
</feature>
<sequence length="584" mass="65873">MASESASFSTATGVGSTSSPIIREIIATNRNPNIWKDFNLCIMTDNSQKAQCKHCFHFLSVGSNTTLKNHISHPHCEAKKAQQNQNPEAGQTSMARDGSVFRYDPDYLREQFAGLVIQRALPFNHFDHEQTTRVFQNTMQPRYTHVSRSTLKRDAMKLWLVAKQEIIASFGNINACVNLTTDVWSAPHGVPGSYMCVTAHWIEPGTWQMMKRVISFEEFPSPHTGGALFKMLTKVLTNFNLEDKVMSITLDNASNNTSAMDKLKLKYDPPMGGRFYHSRCVAHIINLVVQAGLGVPAIDAIIESFKTMLKDIFKSSARTRQRYVKICKDAEKPCLRPNWDVPTRWNSTYHMFLSGLKQQTTLAYYHDVLANKNRCNHFSAESWVIIQSLTQLLEVFNNATEILSGVYYPTSPLVLQQIFFMSTVLSEYELEGGILSSMIKPMKKKLRKYFQHMPSIITCAAALNPCFNVNGVDYLIESISRDLEFFDDTFASKSKSYFKESLEGLYNLYYAKYGNPTQSSQTSGGATSSKASGGNNYSRLLNGLKAHTKKRQGLILQCLANMSDMSIRILSHIFIPKTLQVLMS</sequence>
<evidence type="ECO:0000256" key="3">
    <source>
        <dbReference type="ARBA" id="ARBA00022771"/>
    </source>
</evidence>
<dbReference type="InterPro" id="IPR012337">
    <property type="entry name" value="RNaseH-like_sf"/>
</dbReference>
<reference evidence="9" key="2">
    <citation type="submission" date="2022-01" db="EMBL/GenBank/DDBJ databases">
        <authorList>
            <person name="Yamashiro T."/>
            <person name="Shiraishi A."/>
            <person name="Satake H."/>
            <person name="Nakayama K."/>
        </authorList>
    </citation>
    <scope>NUCLEOTIDE SEQUENCE</scope>
</reference>
<keyword evidence="6" id="KW-0539">Nucleus</keyword>
<dbReference type="PANTHER" id="PTHR46481">
    <property type="entry name" value="ZINC FINGER BED DOMAIN-CONTAINING PROTEIN 4"/>
    <property type="match status" value="1"/>
</dbReference>
<dbReference type="EMBL" id="BQNB010016700">
    <property type="protein sequence ID" value="GJT54755.1"/>
    <property type="molecule type" value="Genomic_DNA"/>
</dbReference>
<feature type="compositionally biased region" description="Polar residues" evidence="7">
    <location>
        <begin position="81"/>
        <end position="94"/>
    </location>
</feature>
<dbReference type="Pfam" id="PF14372">
    <property type="entry name" value="hAT-like_RNase-H"/>
    <property type="match status" value="1"/>
</dbReference>
<accession>A0ABQ5EUY8</accession>
<evidence type="ECO:0000256" key="1">
    <source>
        <dbReference type="ARBA" id="ARBA00004123"/>
    </source>
</evidence>
<evidence type="ECO:0000313" key="10">
    <source>
        <dbReference type="Proteomes" id="UP001151760"/>
    </source>
</evidence>
<keyword evidence="2" id="KW-0479">Metal-binding</keyword>
<feature type="domain" description="hAT-like transposase RNase-H fold" evidence="8">
    <location>
        <begin position="405"/>
        <end position="483"/>
    </location>
</feature>
<evidence type="ECO:0000256" key="6">
    <source>
        <dbReference type="ARBA" id="ARBA00023242"/>
    </source>
</evidence>
<dbReference type="PANTHER" id="PTHR46481:SF10">
    <property type="entry name" value="ZINC FINGER BED DOMAIN-CONTAINING PROTEIN 39"/>
    <property type="match status" value="1"/>
</dbReference>
<organism evidence="9 10">
    <name type="scientific">Tanacetum coccineum</name>
    <dbReference type="NCBI Taxonomy" id="301880"/>
    <lineage>
        <taxon>Eukaryota</taxon>
        <taxon>Viridiplantae</taxon>
        <taxon>Streptophyta</taxon>
        <taxon>Embryophyta</taxon>
        <taxon>Tracheophyta</taxon>
        <taxon>Spermatophyta</taxon>
        <taxon>Magnoliopsida</taxon>
        <taxon>eudicotyledons</taxon>
        <taxon>Gunneridae</taxon>
        <taxon>Pentapetalae</taxon>
        <taxon>asterids</taxon>
        <taxon>campanulids</taxon>
        <taxon>Asterales</taxon>
        <taxon>Asteraceae</taxon>
        <taxon>Asteroideae</taxon>
        <taxon>Anthemideae</taxon>
        <taxon>Anthemidinae</taxon>
        <taxon>Tanacetum</taxon>
    </lineage>
</organism>
<proteinExistence type="predicted"/>
<comment type="subcellular location">
    <subcellularLocation>
        <location evidence="1">Nucleus</location>
    </subcellularLocation>
</comment>
<keyword evidence="10" id="KW-1185">Reference proteome</keyword>
<dbReference type="SUPFAM" id="SSF53098">
    <property type="entry name" value="Ribonuclease H-like"/>
    <property type="match status" value="1"/>
</dbReference>
<reference evidence="9" key="1">
    <citation type="journal article" date="2022" name="Int. J. Mol. Sci.">
        <title>Draft Genome of Tanacetum Coccineum: Genomic Comparison of Closely Related Tanacetum-Family Plants.</title>
        <authorList>
            <person name="Yamashiro T."/>
            <person name="Shiraishi A."/>
            <person name="Nakayama K."/>
            <person name="Satake H."/>
        </authorList>
    </citation>
    <scope>NUCLEOTIDE SEQUENCE</scope>
</reference>